<evidence type="ECO:0000256" key="1">
    <source>
        <dbReference type="SAM" id="SignalP"/>
    </source>
</evidence>
<dbReference type="InterPro" id="IPR006170">
    <property type="entry name" value="PBP/GOBP"/>
</dbReference>
<proteinExistence type="predicted"/>
<dbReference type="EMBL" id="OE844635">
    <property type="protein sequence ID" value="CAD7605836.1"/>
    <property type="molecule type" value="Genomic_DNA"/>
</dbReference>
<dbReference type="SUPFAM" id="SSF47565">
    <property type="entry name" value="Insect pheromone/odorant-binding proteins"/>
    <property type="match status" value="1"/>
</dbReference>
<dbReference type="CDD" id="cd23992">
    <property type="entry name" value="PBP_GOBP"/>
    <property type="match status" value="1"/>
</dbReference>
<dbReference type="InterPro" id="IPR036728">
    <property type="entry name" value="PBP_GOBP_sf"/>
</dbReference>
<dbReference type="Pfam" id="PF01395">
    <property type="entry name" value="PBP_GOBP"/>
    <property type="match status" value="1"/>
</dbReference>
<name>A0A7R9PQJ3_TIMGE</name>
<feature type="signal peptide" evidence="1">
    <location>
        <begin position="1"/>
        <end position="23"/>
    </location>
</feature>
<organism evidence="2">
    <name type="scientific">Timema genevievae</name>
    <name type="common">Walking stick</name>
    <dbReference type="NCBI Taxonomy" id="629358"/>
    <lineage>
        <taxon>Eukaryota</taxon>
        <taxon>Metazoa</taxon>
        <taxon>Ecdysozoa</taxon>
        <taxon>Arthropoda</taxon>
        <taxon>Hexapoda</taxon>
        <taxon>Insecta</taxon>
        <taxon>Pterygota</taxon>
        <taxon>Neoptera</taxon>
        <taxon>Polyneoptera</taxon>
        <taxon>Phasmatodea</taxon>
        <taxon>Timematodea</taxon>
        <taxon>Timematoidea</taxon>
        <taxon>Timematidae</taxon>
        <taxon>Timema</taxon>
    </lineage>
</organism>
<evidence type="ECO:0000313" key="2">
    <source>
        <dbReference type="EMBL" id="CAD7605836.1"/>
    </source>
</evidence>
<accession>A0A7R9PQJ3</accession>
<reference evidence="2" key="1">
    <citation type="submission" date="2020-11" db="EMBL/GenBank/DDBJ databases">
        <authorList>
            <person name="Tran Van P."/>
        </authorList>
    </citation>
    <scope>NUCLEOTIDE SEQUENCE</scope>
</reference>
<protein>
    <submittedName>
        <fullName evidence="2">Uncharacterized protein</fullName>
    </submittedName>
</protein>
<gene>
    <name evidence="2" type="ORF">TGEB3V08_LOCUS9641</name>
</gene>
<dbReference type="GO" id="GO:0005549">
    <property type="term" value="F:odorant binding"/>
    <property type="evidence" value="ECO:0007669"/>
    <property type="project" value="InterPro"/>
</dbReference>
<dbReference type="AlphaFoldDB" id="A0A7R9PQJ3"/>
<feature type="chain" id="PRO_5030773958" evidence="1">
    <location>
        <begin position="24"/>
        <end position="222"/>
    </location>
</feature>
<keyword evidence="1" id="KW-0732">Signal</keyword>
<sequence>MNTSSCLLFTAMLAAALFDACQALTGRALEMAAEVDAKCRTETGAGTQSFGLFVQGVVDESRDDSKFKVNLIFPGLILRASFTVRFSTPKVRVDTKYRTTSTYTRMEWASFICETGPFHSGIVFHQVRDERASFAPPHLVLLQLDHQGAFNLEEELKNVPPEVQEEGHKIVHACQNTQGDDPCDTAFRIHKCYHDKNPEPQLELPATLEAPSSITTTTNRYI</sequence>
<dbReference type="Gene3D" id="1.10.238.20">
    <property type="entry name" value="Pheromone/general odorant binding protein domain"/>
    <property type="match status" value="1"/>
</dbReference>